<dbReference type="PROSITE" id="PS51194">
    <property type="entry name" value="HELICASE_CTER"/>
    <property type="match status" value="1"/>
</dbReference>
<keyword evidence="8" id="KW-0234">DNA repair</keyword>
<dbReference type="Proteomes" id="UP001179952">
    <property type="component" value="Unassembled WGS sequence"/>
</dbReference>
<dbReference type="CDD" id="cd18801">
    <property type="entry name" value="SF2_C_FANCM_Hef"/>
    <property type="match status" value="1"/>
</dbReference>
<dbReference type="SUPFAM" id="SSF52540">
    <property type="entry name" value="P-loop containing nucleoside triphosphate hydrolases"/>
    <property type="match status" value="1"/>
</dbReference>
<evidence type="ECO:0000313" key="13">
    <source>
        <dbReference type="Proteomes" id="UP001179952"/>
    </source>
</evidence>
<evidence type="ECO:0000256" key="4">
    <source>
        <dbReference type="ARBA" id="ARBA00022801"/>
    </source>
</evidence>
<keyword evidence="7" id="KW-0238">DNA-binding</keyword>
<feature type="region of interest" description="Disordered" evidence="9">
    <location>
        <begin position="1032"/>
        <end position="1070"/>
    </location>
</feature>
<keyword evidence="3" id="KW-0227">DNA damage</keyword>
<dbReference type="FunFam" id="3.40.50.300:FF:001992">
    <property type="entry name" value="ATP-dependent RNA helicase, putative"/>
    <property type="match status" value="1"/>
</dbReference>
<accession>A0AAV9BHA1</accession>
<evidence type="ECO:0000256" key="8">
    <source>
        <dbReference type="ARBA" id="ARBA00023204"/>
    </source>
</evidence>
<dbReference type="Gene3D" id="3.40.50.300">
    <property type="entry name" value="P-loop containing nucleotide triphosphate hydrolases"/>
    <property type="match status" value="2"/>
</dbReference>
<dbReference type="GO" id="GO:0005524">
    <property type="term" value="F:ATP binding"/>
    <property type="evidence" value="ECO:0007669"/>
    <property type="project" value="UniProtKB-KW"/>
</dbReference>
<evidence type="ECO:0008006" key="14">
    <source>
        <dbReference type="Google" id="ProtNLM"/>
    </source>
</evidence>
<evidence type="ECO:0000256" key="5">
    <source>
        <dbReference type="ARBA" id="ARBA00022806"/>
    </source>
</evidence>
<keyword evidence="4" id="KW-0378">Hydrolase</keyword>
<evidence type="ECO:0000256" key="9">
    <source>
        <dbReference type="SAM" id="MobiDB-lite"/>
    </source>
</evidence>
<evidence type="ECO:0000256" key="3">
    <source>
        <dbReference type="ARBA" id="ARBA00022763"/>
    </source>
</evidence>
<dbReference type="GO" id="GO:0036297">
    <property type="term" value="P:interstrand cross-link repair"/>
    <property type="evidence" value="ECO:0007669"/>
    <property type="project" value="TreeGrafter"/>
</dbReference>
<feature type="domain" description="Helicase ATP-binding" evidence="10">
    <location>
        <begin position="1"/>
        <end position="142"/>
    </location>
</feature>
<keyword evidence="6" id="KW-0067">ATP-binding</keyword>
<dbReference type="InterPro" id="IPR011545">
    <property type="entry name" value="DEAD/DEAH_box_helicase_dom"/>
</dbReference>
<keyword evidence="5" id="KW-0347">Helicase</keyword>
<evidence type="ECO:0000256" key="7">
    <source>
        <dbReference type="ARBA" id="ARBA00023125"/>
    </source>
</evidence>
<dbReference type="PROSITE" id="PS51192">
    <property type="entry name" value="HELICASE_ATP_BIND_1"/>
    <property type="match status" value="1"/>
</dbReference>
<organism evidence="12 13">
    <name type="scientific">Acorus gramineus</name>
    <name type="common">Dwarf sweet flag</name>
    <dbReference type="NCBI Taxonomy" id="55184"/>
    <lineage>
        <taxon>Eukaryota</taxon>
        <taxon>Viridiplantae</taxon>
        <taxon>Streptophyta</taxon>
        <taxon>Embryophyta</taxon>
        <taxon>Tracheophyta</taxon>
        <taxon>Spermatophyta</taxon>
        <taxon>Magnoliopsida</taxon>
        <taxon>Liliopsida</taxon>
        <taxon>Acoraceae</taxon>
        <taxon>Acorus</taxon>
    </lineage>
</organism>
<name>A0AAV9BHA1_ACOGR</name>
<keyword evidence="2" id="KW-0547">Nucleotide-binding</keyword>
<dbReference type="GO" id="GO:0016787">
    <property type="term" value="F:hydrolase activity"/>
    <property type="evidence" value="ECO:0007669"/>
    <property type="project" value="UniProtKB-KW"/>
</dbReference>
<dbReference type="InterPro" id="IPR001650">
    <property type="entry name" value="Helicase_C-like"/>
</dbReference>
<dbReference type="GO" id="GO:0045003">
    <property type="term" value="P:double-strand break repair via synthesis-dependent strand annealing"/>
    <property type="evidence" value="ECO:0007669"/>
    <property type="project" value="TreeGrafter"/>
</dbReference>
<dbReference type="PANTHER" id="PTHR14025:SF20">
    <property type="entry name" value="FANCONI ANEMIA GROUP M PROTEIN"/>
    <property type="match status" value="1"/>
</dbReference>
<evidence type="ECO:0000313" key="12">
    <source>
        <dbReference type="EMBL" id="KAK1276133.1"/>
    </source>
</evidence>
<proteinExistence type="inferred from homology"/>
<dbReference type="Pfam" id="PF00271">
    <property type="entry name" value="Helicase_C"/>
    <property type="match status" value="1"/>
</dbReference>
<dbReference type="EMBL" id="JAUJYN010000003">
    <property type="protein sequence ID" value="KAK1276133.1"/>
    <property type="molecule type" value="Genomic_DNA"/>
</dbReference>
<dbReference type="InterPro" id="IPR014001">
    <property type="entry name" value="Helicase_ATP-bd"/>
</dbReference>
<sequence length="1270" mass="142115">MYNYFRWFPEGKIVFSAPSRPLVIQQIEACHNIVGISQEWTIDMTGLLSPSKRACHWKTKRIFFVTPQVFEKDIQSGICLANQLVCLVIDEAHRAMGNYSYCVAVRELLAMQLQLRILALTATPGSKHRTIQNVIDNLNISTLEYRDETDHDVNQYVQNRKVELIEVPMGNEAVEINNLLLEVAHSLAKRPCMIGVLYNRDFMTLSPCELLNARDKFRQAPPQSLLQTKYGEVEGIFASLITLCHIRKLLSSHGIKPAYEMLEEKLKQGTFARCMFKIEKIWNAKSIMEKSLSHGAPNPKLMKMMEILTDHFKTKDPRDSRVIIFSNFRGSVKDIMHSLSSIEGPIKATEFIGQSSGKSSKGQTQKVQQAVLQKFRAGGYNVIVATSIGEEGLDIMEVDLVICFDANISPLRMIQRMGRTGRKNDGRVVVLACEGTELKGYLKKQGNSKTMRKLMHNGGIKSFDFHTSPRMVPHACKPEVEFVKLSIGQFVHRGRKVKDDQVQRSTFVEKLSSTERILITRYFHSHEEVLWKPSLVAFPHFQAFPSRVYNIRHSFRTTEMLIDVMQCLRGLSNLKSYKAFHVEGRTSSSQSLEVISAAEDNNCPKDSECFQDAPKSLFGGELPLFKESPRVTAGGKDKDWESDFYSRMPPVHRFLFESEFISLNSGNVTIAFVPTLPLTKDPDFKGETTVKNAMSSINMNTNTDPFISVEIKHCEKLSVQAESSLELVDSSELRCMENACVSASPLPMPDVHQGKTLSQTNEVILRTSVPKPFVLISENSADDEVLADSDKEHRPSLACGAEDNLSPRLTSFIEEGVVPESPIVNISSLSPKVEHLVCLSPTSEHDEYGLHVKCAANMQGIDNSNDLGKSGKLSDIHGNIQSLALANVSDCNPKLDIDPSLTKSNLLEIEKAGIQGPGCLRDFIKGIDLSSPSNVEVRTPLANQTNKNSGEDWPPNPCEMLTSIKQERKYRRLCKLRDINKKKPYKALEEEFISNGGNTCEPIIRTVSGPSSGPGKKKVKSNVKVFIEEEVEVSASAEASEDEEDGNDDDEYDDSFIDDHTNPSVGSTQAEVGGHDMMAIYRRSLLSQSPAITLPHRTLSPKTAESGGSSTEMIKNSLQTPRTSLQSEHQSTDRNSISCKLVTAETGNLLKENEQKLEIRKRKLNFQPVGSFYSMKIQREHKLQSEADITTSEPHQLEQDEPSIDAVFDDTFYEHLDLDEVEAQATKLLNSKLSMEKNPRTIPNHTNQIKNDMSLNLPGSPSFDLGIKEF</sequence>
<feature type="compositionally biased region" description="Acidic residues" evidence="9">
    <location>
        <begin position="1039"/>
        <end position="1056"/>
    </location>
</feature>
<dbReference type="GO" id="GO:0000400">
    <property type="term" value="F:four-way junction DNA binding"/>
    <property type="evidence" value="ECO:0007669"/>
    <property type="project" value="TreeGrafter"/>
</dbReference>
<protein>
    <recommendedName>
        <fullName evidence="14">Fanconi anemia group M protein</fullName>
    </recommendedName>
</protein>
<comment type="caution">
    <text evidence="12">The sequence shown here is derived from an EMBL/GenBank/DDBJ whole genome shotgun (WGS) entry which is preliminary data.</text>
</comment>
<dbReference type="AlphaFoldDB" id="A0AAV9BHA1"/>
<dbReference type="InterPro" id="IPR039686">
    <property type="entry name" value="FANCM/Mph1-like_ID"/>
</dbReference>
<comment type="similarity">
    <text evidence="1">Belongs to the DEAD box helicase family. DEAH subfamily. FANCM sub-subfamily.</text>
</comment>
<evidence type="ECO:0000256" key="6">
    <source>
        <dbReference type="ARBA" id="ARBA00022840"/>
    </source>
</evidence>
<keyword evidence="13" id="KW-1185">Reference proteome</keyword>
<reference evidence="12" key="2">
    <citation type="submission" date="2023-06" db="EMBL/GenBank/DDBJ databases">
        <authorList>
            <person name="Ma L."/>
            <person name="Liu K.-W."/>
            <person name="Li Z."/>
            <person name="Hsiao Y.-Y."/>
            <person name="Qi Y."/>
            <person name="Fu T."/>
            <person name="Tang G."/>
            <person name="Zhang D."/>
            <person name="Sun W.-H."/>
            <person name="Liu D.-K."/>
            <person name="Li Y."/>
            <person name="Chen G.-Z."/>
            <person name="Liu X.-D."/>
            <person name="Liao X.-Y."/>
            <person name="Jiang Y.-T."/>
            <person name="Yu X."/>
            <person name="Hao Y."/>
            <person name="Huang J."/>
            <person name="Zhao X.-W."/>
            <person name="Ke S."/>
            <person name="Chen Y.-Y."/>
            <person name="Wu W.-L."/>
            <person name="Hsu J.-L."/>
            <person name="Lin Y.-F."/>
            <person name="Huang M.-D."/>
            <person name="Li C.-Y."/>
            <person name="Huang L."/>
            <person name="Wang Z.-W."/>
            <person name="Zhao X."/>
            <person name="Zhong W.-Y."/>
            <person name="Peng D.-H."/>
            <person name="Ahmad S."/>
            <person name="Lan S."/>
            <person name="Zhang J.-S."/>
            <person name="Tsai W.-C."/>
            <person name="Van De Peer Y."/>
            <person name="Liu Z.-J."/>
        </authorList>
    </citation>
    <scope>NUCLEOTIDE SEQUENCE</scope>
    <source>
        <strain evidence="12">SCP</strain>
        <tissue evidence="12">Leaves</tissue>
    </source>
</reference>
<gene>
    <name evidence="12" type="ORF">QJS04_geneDACA001893</name>
</gene>
<evidence type="ECO:0000259" key="10">
    <source>
        <dbReference type="PROSITE" id="PS51192"/>
    </source>
</evidence>
<evidence type="ECO:0000256" key="1">
    <source>
        <dbReference type="ARBA" id="ARBA00009889"/>
    </source>
</evidence>
<dbReference type="GO" id="GO:0009378">
    <property type="term" value="F:four-way junction helicase activity"/>
    <property type="evidence" value="ECO:0007669"/>
    <property type="project" value="TreeGrafter"/>
</dbReference>
<dbReference type="GO" id="GO:0043138">
    <property type="term" value="F:3'-5' DNA helicase activity"/>
    <property type="evidence" value="ECO:0007669"/>
    <property type="project" value="InterPro"/>
</dbReference>
<dbReference type="PANTHER" id="PTHR14025">
    <property type="entry name" value="FANCONI ANEMIA GROUP M FANCM FAMILY MEMBER"/>
    <property type="match status" value="1"/>
</dbReference>
<dbReference type="CDD" id="cd12091">
    <property type="entry name" value="FANCM_ID"/>
    <property type="match status" value="1"/>
</dbReference>
<dbReference type="SMART" id="SM00490">
    <property type="entry name" value="HELICc"/>
    <property type="match status" value="1"/>
</dbReference>
<dbReference type="InterPro" id="IPR027417">
    <property type="entry name" value="P-loop_NTPase"/>
</dbReference>
<evidence type="ECO:0000256" key="2">
    <source>
        <dbReference type="ARBA" id="ARBA00022741"/>
    </source>
</evidence>
<dbReference type="Pfam" id="PF00270">
    <property type="entry name" value="DEAD"/>
    <property type="match status" value="1"/>
</dbReference>
<reference evidence="12" key="1">
    <citation type="journal article" date="2023" name="Nat. Commun.">
        <title>Diploid and tetraploid genomes of Acorus and the evolution of monocots.</title>
        <authorList>
            <person name="Ma L."/>
            <person name="Liu K.W."/>
            <person name="Li Z."/>
            <person name="Hsiao Y.Y."/>
            <person name="Qi Y."/>
            <person name="Fu T."/>
            <person name="Tang G.D."/>
            <person name="Zhang D."/>
            <person name="Sun W.H."/>
            <person name="Liu D.K."/>
            <person name="Li Y."/>
            <person name="Chen G.Z."/>
            <person name="Liu X.D."/>
            <person name="Liao X.Y."/>
            <person name="Jiang Y.T."/>
            <person name="Yu X."/>
            <person name="Hao Y."/>
            <person name="Huang J."/>
            <person name="Zhao X.W."/>
            <person name="Ke S."/>
            <person name="Chen Y.Y."/>
            <person name="Wu W.L."/>
            <person name="Hsu J.L."/>
            <person name="Lin Y.F."/>
            <person name="Huang M.D."/>
            <person name="Li C.Y."/>
            <person name="Huang L."/>
            <person name="Wang Z.W."/>
            <person name="Zhao X."/>
            <person name="Zhong W.Y."/>
            <person name="Peng D.H."/>
            <person name="Ahmad S."/>
            <person name="Lan S."/>
            <person name="Zhang J.S."/>
            <person name="Tsai W.C."/>
            <person name="Van de Peer Y."/>
            <person name="Liu Z.J."/>
        </authorList>
    </citation>
    <scope>NUCLEOTIDE SEQUENCE</scope>
    <source>
        <strain evidence="12">SCP</strain>
    </source>
</reference>
<feature type="domain" description="Helicase C-terminal" evidence="11">
    <location>
        <begin position="307"/>
        <end position="471"/>
    </location>
</feature>
<evidence type="ECO:0000259" key="11">
    <source>
        <dbReference type="PROSITE" id="PS51194"/>
    </source>
</evidence>